<evidence type="ECO:0000256" key="1">
    <source>
        <dbReference type="SAM" id="MobiDB-lite"/>
    </source>
</evidence>
<feature type="chain" id="PRO_5034558502" evidence="3">
    <location>
        <begin position="34"/>
        <end position="256"/>
    </location>
</feature>
<feature type="compositionally biased region" description="Basic and acidic residues" evidence="1">
    <location>
        <begin position="49"/>
        <end position="71"/>
    </location>
</feature>
<feature type="compositionally biased region" description="Basic and acidic residues" evidence="1">
    <location>
        <begin position="164"/>
        <end position="174"/>
    </location>
</feature>
<protein>
    <submittedName>
        <fullName evidence="4">Uncharacterized protein</fullName>
    </submittedName>
</protein>
<proteinExistence type="predicted"/>
<dbReference type="Proteomes" id="UP000521943">
    <property type="component" value="Unassembled WGS sequence"/>
</dbReference>
<evidence type="ECO:0000313" key="4">
    <source>
        <dbReference type="EMBL" id="KAF6747208.1"/>
    </source>
</evidence>
<comment type="caution">
    <text evidence="4">The sequence shown here is derived from an EMBL/GenBank/DDBJ whole genome shotgun (WGS) entry which is preliminary data.</text>
</comment>
<dbReference type="AlphaFoldDB" id="A0A8H6HHQ0"/>
<feature type="region of interest" description="Disordered" evidence="1">
    <location>
        <begin position="45"/>
        <end position="105"/>
    </location>
</feature>
<evidence type="ECO:0000313" key="5">
    <source>
        <dbReference type="Proteomes" id="UP000521943"/>
    </source>
</evidence>
<evidence type="ECO:0000256" key="3">
    <source>
        <dbReference type="SAM" id="SignalP"/>
    </source>
</evidence>
<keyword evidence="3" id="KW-0732">Signal</keyword>
<dbReference type="OrthoDB" id="2525787at2759"/>
<evidence type="ECO:0000256" key="2">
    <source>
        <dbReference type="SAM" id="Phobius"/>
    </source>
</evidence>
<feature type="compositionally biased region" description="Pro residues" evidence="1">
    <location>
        <begin position="75"/>
        <end position="92"/>
    </location>
</feature>
<dbReference type="PROSITE" id="PS51257">
    <property type="entry name" value="PROKAR_LIPOPROTEIN"/>
    <property type="match status" value="1"/>
</dbReference>
<gene>
    <name evidence="4" type="ORF">DFP72DRAFT_613755</name>
</gene>
<organism evidence="4 5">
    <name type="scientific">Ephemerocybe angulata</name>
    <dbReference type="NCBI Taxonomy" id="980116"/>
    <lineage>
        <taxon>Eukaryota</taxon>
        <taxon>Fungi</taxon>
        <taxon>Dikarya</taxon>
        <taxon>Basidiomycota</taxon>
        <taxon>Agaricomycotina</taxon>
        <taxon>Agaricomycetes</taxon>
        <taxon>Agaricomycetidae</taxon>
        <taxon>Agaricales</taxon>
        <taxon>Agaricineae</taxon>
        <taxon>Psathyrellaceae</taxon>
        <taxon>Ephemerocybe</taxon>
    </lineage>
</organism>
<feature type="transmembrane region" description="Helical" evidence="2">
    <location>
        <begin position="211"/>
        <end position="231"/>
    </location>
</feature>
<keyword evidence="5" id="KW-1185">Reference proteome</keyword>
<sequence>MLLTPYRARSTISWILPLVVLLSFQACCIPVAAVAHADVIARPNHHAQHHDIPQHDHLHEPPHEYDEELHSRSPYPNPAPPPIRPPGPPDTHPSPVKGSDGNDTSSHLVCKPFGECEPCPPESLGEPFCQPFGNRRLMHCVTNTTSPSSIPPTGSSGSSSSPYDDEHSPHERSSSHSRAQASKPKPVSKEEGRTLAWESCGRIPRQEKADFFEFVACNVAFVIISLAVVIWRSRVVKARQQRVLAARIGVGGRRRA</sequence>
<keyword evidence="2" id="KW-0472">Membrane</keyword>
<feature type="signal peptide" evidence="3">
    <location>
        <begin position="1"/>
        <end position="33"/>
    </location>
</feature>
<reference evidence="4 5" key="1">
    <citation type="submission" date="2020-07" db="EMBL/GenBank/DDBJ databases">
        <title>Comparative genomics of pyrophilous fungi reveals a link between fire events and developmental genes.</title>
        <authorList>
            <consortium name="DOE Joint Genome Institute"/>
            <person name="Steindorff A.S."/>
            <person name="Carver A."/>
            <person name="Calhoun S."/>
            <person name="Stillman K."/>
            <person name="Liu H."/>
            <person name="Lipzen A."/>
            <person name="Pangilinan J."/>
            <person name="Labutti K."/>
            <person name="Bruns T.D."/>
            <person name="Grigoriev I.V."/>
        </authorList>
    </citation>
    <scope>NUCLEOTIDE SEQUENCE [LARGE SCALE GENOMIC DNA]</scope>
    <source>
        <strain evidence="4 5">CBS 144469</strain>
    </source>
</reference>
<name>A0A8H6HHQ0_9AGAR</name>
<keyword evidence="2" id="KW-0812">Transmembrane</keyword>
<feature type="region of interest" description="Disordered" evidence="1">
    <location>
        <begin position="143"/>
        <end position="194"/>
    </location>
</feature>
<keyword evidence="2" id="KW-1133">Transmembrane helix</keyword>
<accession>A0A8H6HHQ0</accession>
<dbReference type="EMBL" id="JACGCI010000084">
    <property type="protein sequence ID" value="KAF6747208.1"/>
    <property type="molecule type" value="Genomic_DNA"/>
</dbReference>
<feature type="compositionally biased region" description="Low complexity" evidence="1">
    <location>
        <begin position="143"/>
        <end position="162"/>
    </location>
</feature>